<dbReference type="Proteomes" id="UP000799441">
    <property type="component" value="Unassembled WGS sequence"/>
</dbReference>
<feature type="region of interest" description="Disordered" evidence="1">
    <location>
        <begin position="184"/>
        <end position="243"/>
    </location>
</feature>
<dbReference type="PANTHER" id="PTHR46535">
    <property type="entry name" value="NEDD4-BINDING PROTEIN 2"/>
    <property type="match status" value="1"/>
</dbReference>
<gene>
    <name evidence="3" type="ORF">K431DRAFT_306083</name>
</gene>
<feature type="region of interest" description="Disordered" evidence="1">
    <location>
        <begin position="58"/>
        <end position="103"/>
    </location>
</feature>
<comment type="caution">
    <text evidence="3">The sequence shown here is derived from an EMBL/GenBank/DDBJ whole genome shotgun (WGS) entry which is preliminary data.</text>
</comment>
<keyword evidence="4" id="KW-1185">Reference proteome</keyword>
<evidence type="ECO:0000313" key="3">
    <source>
        <dbReference type="EMBL" id="KAF2718407.1"/>
    </source>
</evidence>
<dbReference type="Pfam" id="PF26286">
    <property type="entry name" value="UBA_10"/>
    <property type="match status" value="1"/>
</dbReference>
<evidence type="ECO:0000313" key="4">
    <source>
        <dbReference type="Proteomes" id="UP000799441"/>
    </source>
</evidence>
<organism evidence="3 4">
    <name type="scientific">Polychaeton citri CBS 116435</name>
    <dbReference type="NCBI Taxonomy" id="1314669"/>
    <lineage>
        <taxon>Eukaryota</taxon>
        <taxon>Fungi</taxon>
        <taxon>Dikarya</taxon>
        <taxon>Ascomycota</taxon>
        <taxon>Pezizomycotina</taxon>
        <taxon>Dothideomycetes</taxon>
        <taxon>Dothideomycetidae</taxon>
        <taxon>Capnodiales</taxon>
        <taxon>Capnodiaceae</taxon>
        <taxon>Polychaeton</taxon>
    </lineage>
</organism>
<evidence type="ECO:0000259" key="2">
    <source>
        <dbReference type="PROSITE" id="PS50828"/>
    </source>
</evidence>
<name>A0A9P4UJW3_9PEZI</name>
<feature type="compositionally biased region" description="Basic residues" evidence="1">
    <location>
        <begin position="207"/>
        <end position="222"/>
    </location>
</feature>
<reference evidence="3" key="1">
    <citation type="journal article" date="2020" name="Stud. Mycol.">
        <title>101 Dothideomycetes genomes: a test case for predicting lifestyles and emergence of pathogens.</title>
        <authorList>
            <person name="Haridas S."/>
            <person name="Albert R."/>
            <person name="Binder M."/>
            <person name="Bloem J."/>
            <person name="Labutti K."/>
            <person name="Salamov A."/>
            <person name="Andreopoulos B."/>
            <person name="Baker S."/>
            <person name="Barry K."/>
            <person name="Bills G."/>
            <person name="Bluhm B."/>
            <person name="Cannon C."/>
            <person name="Castanera R."/>
            <person name="Culley D."/>
            <person name="Daum C."/>
            <person name="Ezra D."/>
            <person name="Gonzalez J."/>
            <person name="Henrissat B."/>
            <person name="Kuo A."/>
            <person name="Liang C."/>
            <person name="Lipzen A."/>
            <person name="Lutzoni F."/>
            <person name="Magnuson J."/>
            <person name="Mondo S."/>
            <person name="Nolan M."/>
            <person name="Ohm R."/>
            <person name="Pangilinan J."/>
            <person name="Park H.-J."/>
            <person name="Ramirez L."/>
            <person name="Alfaro M."/>
            <person name="Sun H."/>
            <person name="Tritt A."/>
            <person name="Yoshinaga Y."/>
            <person name="Zwiers L.-H."/>
            <person name="Turgeon B."/>
            <person name="Goodwin S."/>
            <person name="Spatafora J."/>
            <person name="Crous P."/>
            <person name="Grigoriev I."/>
        </authorList>
    </citation>
    <scope>NUCLEOTIDE SEQUENCE</scope>
    <source>
        <strain evidence="3">CBS 116435</strain>
    </source>
</reference>
<dbReference type="PANTHER" id="PTHR46535:SF1">
    <property type="entry name" value="NEDD4-BINDING PROTEIN 2"/>
    <property type="match status" value="1"/>
</dbReference>
<accession>A0A9P4UJW3</accession>
<dbReference type="EMBL" id="MU003825">
    <property type="protein sequence ID" value="KAF2718407.1"/>
    <property type="molecule type" value="Genomic_DNA"/>
</dbReference>
<dbReference type="OrthoDB" id="443981at2759"/>
<dbReference type="InterPro" id="IPR036063">
    <property type="entry name" value="Smr_dom_sf"/>
</dbReference>
<evidence type="ECO:0000256" key="1">
    <source>
        <dbReference type="SAM" id="MobiDB-lite"/>
    </source>
</evidence>
<sequence length="542" mass="58041">MPEEHALAKLEAEFCPPLDPALLQAILGDYDLSDDEGVRAARAILEPLKESAQIEEAAGFDPSGTGGVQDENGPPRANGEHPGSATDEASADASRDTDVTSLSNGLSSLDLEREWMRRDIPGDLGSAEELERLDTDTKVLLLQDVFGSSLSKFTIRHTLEKCNGRWNAALDELMNHVYFAEVEDSDSGARTPSKGIEAFSEDNVIRSSKKKRKGAKQNQRRRLMNESRPSTPVASEDAASAGTNRWQDAGKDVAFITECTGLSAKTVSSTYYANNAGLSQTIGSLLKSHIASDDGLEKDVLVTRNAQELGQDFPIIARNYLIAIIEITQPSTSAAHELAKALTAPPKYSSRDAMLIPQYAPAQVTVDGGSDDRSEPLMASIGTGNLVPQYATARAQAFNQARAAHRKAKSDNLMGGAAAYYGQLGRDQTALLHQATAAAADSLAASQSTHAQLDLHGVDVLNGVRIARDRVHEWWEGLGESRVNGRIGVDDRQAGYRIVVGLGRHSEGGKGKLGPAVTKMLRSEGWRFDGTGAVIVVSGKVK</sequence>
<dbReference type="InterPro" id="IPR002625">
    <property type="entry name" value="Smr_dom"/>
</dbReference>
<dbReference type="PROSITE" id="PS50828">
    <property type="entry name" value="SMR"/>
    <property type="match status" value="1"/>
</dbReference>
<dbReference type="AlphaFoldDB" id="A0A9P4UJW3"/>
<dbReference type="GO" id="GO:0004519">
    <property type="term" value="F:endonuclease activity"/>
    <property type="evidence" value="ECO:0007669"/>
    <property type="project" value="TreeGrafter"/>
</dbReference>
<dbReference type="SUPFAM" id="SSF160443">
    <property type="entry name" value="SMR domain-like"/>
    <property type="match status" value="1"/>
</dbReference>
<dbReference type="GO" id="GO:0005634">
    <property type="term" value="C:nucleus"/>
    <property type="evidence" value="ECO:0007669"/>
    <property type="project" value="TreeGrafter"/>
</dbReference>
<feature type="domain" description="Smr" evidence="2">
    <location>
        <begin position="453"/>
        <end position="539"/>
    </location>
</feature>
<dbReference type="InterPro" id="IPR052772">
    <property type="entry name" value="Endo/PolyKinase_Domain-Protein"/>
</dbReference>
<protein>
    <recommendedName>
        <fullName evidence="2">Smr domain-containing protein</fullName>
    </recommendedName>
</protein>
<dbReference type="Gene3D" id="3.30.1370.110">
    <property type="match status" value="1"/>
</dbReference>
<dbReference type="InterPro" id="IPR058864">
    <property type="entry name" value="UBA_10"/>
</dbReference>
<proteinExistence type="predicted"/>